<evidence type="ECO:0000256" key="4">
    <source>
        <dbReference type="ARBA" id="ARBA00022737"/>
    </source>
</evidence>
<dbReference type="NCBIfam" id="TIGR03303">
    <property type="entry name" value="OM_YaeT"/>
    <property type="match status" value="1"/>
</dbReference>
<evidence type="ECO:0000256" key="5">
    <source>
        <dbReference type="ARBA" id="ARBA00023136"/>
    </source>
</evidence>
<dbReference type="GO" id="GO:0071709">
    <property type="term" value="P:membrane assembly"/>
    <property type="evidence" value="ECO:0007669"/>
    <property type="project" value="InterPro"/>
</dbReference>
<feature type="domain" description="POTRA" evidence="8">
    <location>
        <begin position="247"/>
        <end position="323"/>
    </location>
</feature>
<evidence type="ECO:0000256" key="7">
    <source>
        <dbReference type="NCBIfam" id="TIGR03303"/>
    </source>
</evidence>
<comment type="subcellular location">
    <subcellularLocation>
        <location evidence="1">Membrane</location>
    </subcellularLocation>
</comment>
<accession>A0A7C4XVW7</accession>
<sequence>MTIFLFLFGLVISDIKVEARTTDPDLIIESSGLKIGEEFKDRMLAQAILNLNKLKLFNHISIDTSIIADGIFITIKVNEAPFLSGEVEFSGNKSVKTKDLKKKIELKSGQVLTDDKIFEAKRKILDFYSEKNFYNTEVQDSLIPDTLNRAKLLFIIKEGINLRIKRIIIEGNHSFSDSKIRRKMQNKEKGFLRSGKLDKEKLKEDIERIKTFYKENGFLDVVVAEPKIEIKESGIYITITITENRRYYIGDVKFCGNVLFTTPQLIKVSKLNTGDIYNLTRIQNILQKYYEMYSDEGYIYCAIVPVENARDSFIDLEFKISEGNPASINRVIISGNYRTREKVIRREIYTMPGQRFRRSLVLRSMREIFNLGFFEDIKPQTGTPDDSGNIDLIYAVKEKEGVGSVGAGMAYSAQDKLTGYIELTHPNMFGRGQKIYTRFEIGGRLTNIQLGFTEPWLFDTRTTAGFDIYYTNRFWDYYTKRDLGSAANLSFPFYLDYTRFNYTFRVERTQILNISESYRPTGTYDLRNDTIPKWTLANNYGITRDTRDFIFNPSSGSYISLQSEIAKPWIFANIDYNRFTFETRIYFPVYWKFVLMARVRTGIVTSGKEVPIYKRFYAGGTGEDGVRGYPDRSLTPSENNLAVGGNAILINNLEFKLKLTQNLAFLLFYDMGNSFTSYKEINPYELKRGAGIGIRLEIPMMGVLGFDLGYGFDRARPGLEPHFQINPFGMF</sequence>
<dbReference type="AlphaFoldDB" id="A0A7C4XVW7"/>
<evidence type="ECO:0000256" key="1">
    <source>
        <dbReference type="ARBA" id="ARBA00004370"/>
    </source>
</evidence>
<dbReference type="GO" id="GO:0009279">
    <property type="term" value="C:cell outer membrane"/>
    <property type="evidence" value="ECO:0007669"/>
    <property type="project" value="UniProtKB-UniRule"/>
</dbReference>
<dbReference type="InterPro" id="IPR034746">
    <property type="entry name" value="POTRA"/>
</dbReference>
<dbReference type="InterPro" id="IPR010827">
    <property type="entry name" value="BamA/TamA_POTRA"/>
</dbReference>
<evidence type="ECO:0000259" key="8">
    <source>
        <dbReference type="PROSITE" id="PS51779"/>
    </source>
</evidence>
<evidence type="ECO:0000313" key="9">
    <source>
        <dbReference type="EMBL" id="HGV98479.1"/>
    </source>
</evidence>
<dbReference type="PIRSF" id="PIRSF006076">
    <property type="entry name" value="OM_assembly_OMP85"/>
    <property type="match status" value="1"/>
</dbReference>
<dbReference type="InterPro" id="IPR023707">
    <property type="entry name" value="OM_assembly_BamA"/>
</dbReference>
<dbReference type="Gene3D" id="2.40.160.50">
    <property type="entry name" value="membrane protein fhac: a member of the omp85/tpsb transporter family"/>
    <property type="match status" value="1"/>
</dbReference>
<dbReference type="PANTHER" id="PTHR12815:SF18">
    <property type="entry name" value="SORTING AND ASSEMBLY MACHINERY COMPONENT 50 HOMOLOG"/>
    <property type="match status" value="1"/>
</dbReference>
<keyword evidence="2" id="KW-1134">Transmembrane beta strand</keyword>
<name>A0A7C4XVW7_UNCW3</name>
<dbReference type="InterPro" id="IPR039910">
    <property type="entry name" value="D15-like"/>
</dbReference>
<feature type="domain" description="POTRA" evidence="8">
    <location>
        <begin position="162"/>
        <end position="244"/>
    </location>
</feature>
<keyword evidence="5" id="KW-0472">Membrane</keyword>
<dbReference type="PANTHER" id="PTHR12815">
    <property type="entry name" value="SORTING AND ASSEMBLY MACHINERY SAMM50 PROTEIN FAMILY MEMBER"/>
    <property type="match status" value="1"/>
</dbReference>
<evidence type="ECO:0000256" key="3">
    <source>
        <dbReference type="ARBA" id="ARBA00022692"/>
    </source>
</evidence>
<dbReference type="Gene3D" id="3.10.20.310">
    <property type="entry name" value="membrane protein fhac"/>
    <property type="match status" value="5"/>
</dbReference>
<dbReference type="Pfam" id="PF07244">
    <property type="entry name" value="POTRA"/>
    <property type="match status" value="4"/>
</dbReference>
<proteinExistence type="predicted"/>
<evidence type="ECO:0000256" key="2">
    <source>
        <dbReference type="ARBA" id="ARBA00022452"/>
    </source>
</evidence>
<organism evidence="9">
    <name type="scientific">candidate division WOR-3 bacterium</name>
    <dbReference type="NCBI Taxonomy" id="2052148"/>
    <lineage>
        <taxon>Bacteria</taxon>
        <taxon>Bacteria division WOR-3</taxon>
    </lineage>
</organism>
<evidence type="ECO:0000256" key="6">
    <source>
        <dbReference type="ARBA" id="ARBA00023237"/>
    </source>
</evidence>
<reference evidence="9" key="1">
    <citation type="journal article" date="2020" name="mSystems">
        <title>Genome- and Community-Level Interaction Insights into Carbon Utilization and Element Cycling Functions of Hydrothermarchaeota in Hydrothermal Sediment.</title>
        <authorList>
            <person name="Zhou Z."/>
            <person name="Liu Y."/>
            <person name="Xu W."/>
            <person name="Pan J."/>
            <person name="Luo Z.H."/>
            <person name="Li M."/>
        </authorList>
    </citation>
    <scope>NUCLEOTIDE SEQUENCE [LARGE SCALE GENOMIC DNA]</scope>
    <source>
        <strain evidence="9">SpSt-774</strain>
    </source>
</reference>
<dbReference type="InterPro" id="IPR000184">
    <property type="entry name" value="Bac_surfAg_D15"/>
</dbReference>
<keyword evidence="6" id="KW-0998">Cell outer membrane</keyword>
<dbReference type="PROSITE" id="PS51779">
    <property type="entry name" value="POTRA"/>
    <property type="match status" value="2"/>
</dbReference>
<dbReference type="EMBL" id="DTGZ01000175">
    <property type="protein sequence ID" value="HGV98479.1"/>
    <property type="molecule type" value="Genomic_DNA"/>
</dbReference>
<comment type="caution">
    <text evidence="9">The sequence shown here is derived from an EMBL/GenBank/DDBJ whole genome shotgun (WGS) entry which is preliminary data.</text>
</comment>
<dbReference type="Pfam" id="PF01103">
    <property type="entry name" value="Omp85"/>
    <property type="match status" value="1"/>
</dbReference>
<keyword evidence="4" id="KW-0677">Repeat</keyword>
<protein>
    <recommendedName>
        <fullName evidence="7">Outer membrane protein assembly factor BamA</fullName>
    </recommendedName>
</protein>
<gene>
    <name evidence="9" type="primary">bamA</name>
    <name evidence="9" type="ORF">ENV60_09330</name>
</gene>
<keyword evidence="3" id="KW-0812">Transmembrane</keyword>